<comment type="caution">
    <text evidence="1">The sequence shown here is derived from an EMBL/GenBank/DDBJ whole genome shotgun (WGS) entry which is preliminary data.</text>
</comment>
<evidence type="ECO:0000313" key="1">
    <source>
        <dbReference type="EMBL" id="KAK1141308.1"/>
    </source>
</evidence>
<evidence type="ECO:0000313" key="2">
    <source>
        <dbReference type="Proteomes" id="UP001177260"/>
    </source>
</evidence>
<keyword evidence="2" id="KW-1185">Reference proteome</keyword>
<protein>
    <submittedName>
        <fullName evidence="1">Uncharacterized protein</fullName>
    </submittedName>
</protein>
<dbReference type="EMBL" id="JAOPJF010000066">
    <property type="protein sequence ID" value="KAK1141308.1"/>
    <property type="molecule type" value="Genomic_DNA"/>
</dbReference>
<gene>
    <name evidence="1" type="ORF">N8T08_009215</name>
</gene>
<dbReference type="Proteomes" id="UP001177260">
    <property type="component" value="Unassembled WGS sequence"/>
</dbReference>
<reference evidence="1 2" key="1">
    <citation type="journal article" date="2023" name="ACS Omega">
        <title>Identification of the Neoaspergillic Acid Biosynthesis Gene Cluster by Establishing an In Vitro CRISPR-Ribonucleoprotein Genetic System in Aspergillus melleus.</title>
        <authorList>
            <person name="Yuan B."/>
            <person name="Grau M.F."/>
            <person name="Murata R.M."/>
            <person name="Torok T."/>
            <person name="Venkateswaran K."/>
            <person name="Stajich J.E."/>
            <person name="Wang C.C.C."/>
        </authorList>
    </citation>
    <scope>NUCLEOTIDE SEQUENCE [LARGE SCALE GENOMIC DNA]</scope>
    <source>
        <strain evidence="1 2">IMV 1140</strain>
    </source>
</reference>
<sequence>MSATIKSTILDTDNLFPSILQPHEKKELTPWIFENADFADLFCIERWPEEESTEFQKIFHLFNSYISEANLFDASLAEPDILQAYYPESQPYDPDRIEPGLLEDVVGRSETITLPRRSWKYSTREDFAHLMTLQALVLRLLMESIYRKLNLTALEPRL</sequence>
<proteinExistence type="predicted"/>
<accession>A0ACC3AUA4</accession>
<organism evidence="1 2">
    <name type="scientific">Aspergillus melleus</name>
    <dbReference type="NCBI Taxonomy" id="138277"/>
    <lineage>
        <taxon>Eukaryota</taxon>
        <taxon>Fungi</taxon>
        <taxon>Dikarya</taxon>
        <taxon>Ascomycota</taxon>
        <taxon>Pezizomycotina</taxon>
        <taxon>Eurotiomycetes</taxon>
        <taxon>Eurotiomycetidae</taxon>
        <taxon>Eurotiales</taxon>
        <taxon>Aspergillaceae</taxon>
        <taxon>Aspergillus</taxon>
        <taxon>Aspergillus subgen. Circumdati</taxon>
    </lineage>
</organism>
<name>A0ACC3AUA4_9EURO</name>